<feature type="compositionally biased region" description="Low complexity" evidence="1">
    <location>
        <begin position="349"/>
        <end position="360"/>
    </location>
</feature>
<evidence type="ECO:0000259" key="2">
    <source>
        <dbReference type="PROSITE" id="PS50106"/>
    </source>
</evidence>
<feature type="compositionally biased region" description="Low complexity" evidence="1">
    <location>
        <begin position="151"/>
        <end position="168"/>
    </location>
</feature>
<evidence type="ECO:0000313" key="3">
    <source>
        <dbReference type="EMBL" id="KAK7020754.1"/>
    </source>
</evidence>
<feature type="region of interest" description="Disordered" evidence="1">
    <location>
        <begin position="225"/>
        <end position="274"/>
    </location>
</feature>
<feature type="compositionally biased region" description="Polar residues" evidence="1">
    <location>
        <begin position="376"/>
        <end position="405"/>
    </location>
</feature>
<feature type="domain" description="PDZ" evidence="2">
    <location>
        <begin position="1"/>
        <end position="67"/>
    </location>
</feature>
<feature type="compositionally biased region" description="Pro residues" evidence="1">
    <location>
        <begin position="451"/>
        <end position="473"/>
    </location>
</feature>
<dbReference type="AlphaFoldDB" id="A0AAN8ZTC3"/>
<protein>
    <recommendedName>
        <fullName evidence="2">PDZ domain-containing protein</fullName>
    </recommendedName>
</protein>
<feature type="compositionally biased region" description="Basic and acidic residues" evidence="1">
    <location>
        <begin position="883"/>
        <end position="900"/>
    </location>
</feature>
<feature type="compositionally biased region" description="Basic and acidic residues" evidence="1">
    <location>
        <begin position="502"/>
        <end position="525"/>
    </location>
</feature>
<dbReference type="Pfam" id="PF00595">
    <property type="entry name" value="PDZ"/>
    <property type="match status" value="1"/>
</dbReference>
<evidence type="ECO:0000313" key="4">
    <source>
        <dbReference type="Proteomes" id="UP001381693"/>
    </source>
</evidence>
<accession>A0AAN8ZTC3</accession>
<feature type="compositionally biased region" description="Low complexity" evidence="1">
    <location>
        <begin position="485"/>
        <end position="500"/>
    </location>
</feature>
<name>A0AAN8ZTC3_HALRR</name>
<feature type="compositionally biased region" description="Basic and acidic residues" evidence="1">
    <location>
        <begin position="314"/>
        <end position="323"/>
    </location>
</feature>
<feature type="compositionally biased region" description="Basic and acidic residues" evidence="1">
    <location>
        <begin position="538"/>
        <end position="558"/>
    </location>
</feature>
<dbReference type="Gene3D" id="2.30.42.10">
    <property type="match status" value="1"/>
</dbReference>
<feature type="region of interest" description="Disordered" evidence="1">
    <location>
        <begin position="106"/>
        <end position="209"/>
    </location>
</feature>
<dbReference type="Proteomes" id="UP001381693">
    <property type="component" value="Unassembled WGS sequence"/>
</dbReference>
<dbReference type="SUPFAM" id="SSF50156">
    <property type="entry name" value="PDZ domain-like"/>
    <property type="match status" value="1"/>
</dbReference>
<feature type="compositionally biased region" description="Basic and acidic residues" evidence="1">
    <location>
        <begin position="644"/>
        <end position="662"/>
    </location>
</feature>
<keyword evidence="4" id="KW-1185">Reference proteome</keyword>
<feature type="compositionally biased region" description="Low complexity" evidence="1">
    <location>
        <begin position="850"/>
        <end position="859"/>
    </location>
</feature>
<feature type="region of interest" description="Disordered" evidence="1">
    <location>
        <begin position="877"/>
        <end position="900"/>
    </location>
</feature>
<dbReference type="PROSITE" id="PS50106">
    <property type="entry name" value="PDZ"/>
    <property type="match status" value="1"/>
</dbReference>
<feature type="compositionally biased region" description="Low complexity" evidence="1">
    <location>
        <begin position="178"/>
        <end position="190"/>
    </location>
</feature>
<dbReference type="InterPro" id="IPR028842">
    <property type="entry name" value="Afadin"/>
</dbReference>
<gene>
    <name evidence="3" type="ORF">SK128_026085</name>
</gene>
<feature type="region of interest" description="Disordered" evidence="1">
    <location>
        <begin position="314"/>
        <end position="810"/>
    </location>
</feature>
<feature type="compositionally biased region" description="Basic and acidic residues" evidence="1">
    <location>
        <begin position="587"/>
        <end position="598"/>
    </location>
</feature>
<feature type="compositionally biased region" description="Acidic residues" evidence="1">
    <location>
        <begin position="560"/>
        <end position="577"/>
    </location>
</feature>
<evidence type="ECO:0000256" key="1">
    <source>
        <dbReference type="SAM" id="MobiDB-lite"/>
    </source>
</evidence>
<feature type="region of interest" description="Disordered" evidence="1">
    <location>
        <begin position="850"/>
        <end position="869"/>
    </location>
</feature>
<reference evidence="3 4" key="1">
    <citation type="submission" date="2023-11" db="EMBL/GenBank/DDBJ databases">
        <title>Halocaridina rubra genome assembly.</title>
        <authorList>
            <person name="Smith C."/>
        </authorList>
    </citation>
    <scope>NUCLEOTIDE SEQUENCE [LARGE SCALE GENOMIC DNA]</scope>
    <source>
        <strain evidence="3">EP-1</strain>
        <tissue evidence="3">Whole</tissue>
    </source>
</reference>
<dbReference type="PANTHER" id="PTHR10398:SF2">
    <property type="entry name" value="AFADIN"/>
    <property type="match status" value="1"/>
</dbReference>
<organism evidence="3 4">
    <name type="scientific">Halocaridina rubra</name>
    <name type="common">Hawaiian red shrimp</name>
    <dbReference type="NCBI Taxonomy" id="373956"/>
    <lineage>
        <taxon>Eukaryota</taxon>
        <taxon>Metazoa</taxon>
        <taxon>Ecdysozoa</taxon>
        <taxon>Arthropoda</taxon>
        <taxon>Crustacea</taxon>
        <taxon>Multicrustacea</taxon>
        <taxon>Malacostraca</taxon>
        <taxon>Eumalacostraca</taxon>
        <taxon>Eucarida</taxon>
        <taxon>Decapoda</taxon>
        <taxon>Pleocyemata</taxon>
        <taxon>Caridea</taxon>
        <taxon>Atyoidea</taxon>
        <taxon>Atyidae</taxon>
        <taxon>Halocaridina</taxon>
    </lineage>
</organism>
<feature type="non-terminal residue" evidence="3">
    <location>
        <position position="1"/>
    </location>
</feature>
<feature type="compositionally biased region" description="Low complexity" evidence="1">
    <location>
        <begin position="762"/>
        <end position="776"/>
    </location>
</feature>
<feature type="compositionally biased region" description="Polar residues" evidence="1">
    <location>
        <begin position="693"/>
        <end position="713"/>
    </location>
</feature>
<dbReference type="EMBL" id="JAXCGZ010022926">
    <property type="protein sequence ID" value="KAK7020754.1"/>
    <property type="molecule type" value="Genomic_DNA"/>
</dbReference>
<proteinExistence type="predicted"/>
<feature type="compositionally biased region" description="Pro residues" evidence="1">
    <location>
        <begin position="409"/>
        <end position="418"/>
    </location>
</feature>
<feature type="compositionally biased region" description="Basic and acidic residues" evidence="1">
    <location>
        <begin position="259"/>
        <end position="274"/>
    </location>
</feature>
<comment type="caution">
    <text evidence="3">The sequence shown here is derived from an EMBL/GenBank/DDBJ whole genome shotgun (WGS) entry which is preliminary data.</text>
</comment>
<dbReference type="PANTHER" id="PTHR10398">
    <property type="entry name" value="AFADIN"/>
    <property type="match status" value="1"/>
</dbReference>
<feature type="compositionally biased region" description="Polar residues" evidence="1">
    <location>
        <begin position="120"/>
        <end position="135"/>
    </location>
</feature>
<dbReference type="InterPro" id="IPR001478">
    <property type="entry name" value="PDZ"/>
</dbReference>
<dbReference type="InterPro" id="IPR036034">
    <property type="entry name" value="PDZ_sf"/>
</dbReference>
<feature type="compositionally biased region" description="Polar residues" evidence="1">
    <location>
        <begin position="746"/>
        <end position="761"/>
    </location>
</feature>
<feature type="compositionally biased region" description="Basic and acidic residues" evidence="1">
    <location>
        <begin position="621"/>
        <end position="637"/>
    </location>
</feature>
<sequence length="900" mass="100328">GVNQDKLGIYIKSVVPGGAADQDGRLQAGDQLLTVDGKSLIGITQERAAEYMMETGPVVTLEVARQGAIYHGLATILSQPSPQTNRGYPGGRHLSERDLPSKVLREHNQEPPSHPHQAPRMQSSKSVPSLNSDIGNSVGGKTASLEVFNPSYSRTSSNTSLSQPSSSHVSHHQHHHLQQSQQQPPVRSRSIQNLSDGNYQGVVGRHPSNPNLVVEEERYYQNVNFHQGPQDPRMGSTRTRPAQPLPLSSPASQGSAEQMRSDHFTSRNDPRSELRPASAFMQREDMMPHRNELQRPASQRDIRADAKMIEMTEEVRRREDRMRLNGHATPAGPQRPGSYQAAHRLPNASYPSVGSSYPSDGYGGPQGYPGQHHSYHSGSNQQVPIPGLQSPQHAHSQYLGQSHAFQNKHPPPTAPKPKPQGTSQTPLSPEAPEKPSRQYGYDNIAAGLDGPPRPPPPEDGYRDSPPPPPPPASTHPLLQGSRPTSSIGYSSNKSIFSSNSPWDREEKDRHDRQKREAVRHWRDEQISSLEALDSRTSQQDERLRTLRLEREFRRRAEEALSNDDDENDDDDDIEEAKENDPGVNTRHVPEPMHREENKPPSSTPIIPLGQEPRVNGGGPIEDERARRADEIRRKQQELEAASEVEERLLREAQRRQQEEQMRQKQQQPTPSQHLHYQHQHHASQRLDSLVATPYQSQYNNGPVNGMRGSSQGGYQEHVAATPENRNRMDNIVSGPQHSPVPPERGSSYSVMQQQQVPSSTTSNSRFKGSESSSSSSTIKRVQFSETPSVDTHITYDSNANQEKTPQDPNNFINEAETLLNSSPTRSVGSTPGVIGAQEVYRDPRMRRLQQKQAEQAAAKNPGPEKLTFKEKMKMFAMETGEGETPKDKVKISRAQRDIEH</sequence>
<dbReference type="GO" id="GO:0005911">
    <property type="term" value="C:cell-cell junction"/>
    <property type="evidence" value="ECO:0007669"/>
    <property type="project" value="InterPro"/>
</dbReference>
<dbReference type="SMART" id="SM00228">
    <property type="entry name" value="PDZ"/>
    <property type="match status" value="1"/>
</dbReference>
<feature type="compositionally biased region" description="Low complexity" evidence="1">
    <location>
        <begin position="241"/>
        <end position="256"/>
    </location>
</feature>
<feature type="compositionally biased region" description="Polar residues" evidence="1">
    <location>
        <begin position="777"/>
        <end position="810"/>
    </location>
</feature>